<reference evidence="12 13" key="1">
    <citation type="journal article" date="2011" name="Proc. Natl. Acad. Sci. U.S.A.">
        <title>Evolutionary erosion of yeast sex chromosomes by mating-type switching accidents.</title>
        <authorList>
            <person name="Gordon J.L."/>
            <person name="Armisen D."/>
            <person name="Proux-Wera E."/>
            <person name="Oheigeartaigh S.S."/>
            <person name="Byrne K.P."/>
            <person name="Wolfe K.H."/>
        </authorList>
    </citation>
    <scope>NUCLEOTIDE SEQUENCE [LARGE SCALE GENOMIC DNA]</scope>
    <source>
        <strain evidence="13">ATCC 76901 / BCRC 22586 / CBS 4309 / NBRC 1992 / NRRL Y-12630</strain>
    </source>
</reference>
<evidence type="ECO:0000256" key="9">
    <source>
        <dbReference type="ARBA" id="ARBA00023239"/>
    </source>
</evidence>
<dbReference type="InterPro" id="IPR050147">
    <property type="entry name" value="Ser/Thr_Dehydratase"/>
</dbReference>
<dbReference type="EMBL" id="HE576752">
    <property type="protein sequence ID" value="CCC68091.1"/>
    <property type="molecule type" value="Genomic_DNA"/>
</dbReference>
<evidence type="ECO:0000256" key="4">
    <source>
        <dbReference type="ARBA" id="ARBA00010869"/>
    </source>
</evidence>
<dbReference type="STRING" id="1064592.G0V9E0"/>
<dbReference type="CDD" id="cd06448">
    <property type="entry name" value="L-Ser-dehyd"/>
    <property type="match status" value="1"/>
</dbReference>
<dbReference type="Pfam" id="PF00291">
    <property type="entry name" value="PALP"/>
    <property type="match status" value="1"/>
</dbReference>
<dbReference type="InterPro" id="IPR000634">
    <property type="entry name" value="Ser/Thr_deHydtase_PyrdxlP-BS"/>
</dbReference>
<keyword evidence="7" id="KW-0963">Cytoplasm</keyword>
<dbReference type="GO" id="GO:0006565">
    <property type="term" value="P:L-serine catabolic process"/>
    <property type="evidence" value="ECO:0007669"/>
    <property type="project" value="TreeGrafter"/>
</dbReference>
<dbReference type="PANTHER" id="PTHR48078:SF2">
    <property type="entry name" value="CATABOLIC L-SERINE_THREONINE DEHYDRATASE"/>
    <property type="match status" value="1"/>
</dbReference>
<dbReference type="InParanoid" id="G0V9E0"/>
<evidence type="ECO:0000256" key="8">
    <source>
        <dbReference type="ARBA" id="ARBA00022898"/>
    </source>
</evidence>
<comment type="catalytic activity">
    <reaction evidence="10">
        <text>L-serine = pyruvate + NH4(+)</text>
        <dbReference type="Rhea" id="RHEA:19169"/>
        <dbReference type="ChEBI" id="CHEBI:15361"/>
        <dbReference type="ChEBI" id="CHEBI:28938"/>
        <dbReference type="ChEBI" id="CHEBI:33384"/>
        <dbReference type="EC" id="4.3.1.17"/>
    </reaction>
</comment>
<reference key="2">
    <citation type="submission" date="2011-08" db="EMBL/GenBank/DDBJ databases">
        <title>Genome sequence of Naumovozyma castellii.</title>
        <authorList>
            <person name="Gordon J.L."/>
            <person name="Armisen D."/>
            <person name="Proux-Wera E."/>
            <person name="OhEigeartaigh S.S."/>
            <person name="Byrne K.P."/>
            <person name="Wolfe K.H."/>
        </authorList>
    </citation>
    <scope>NUCLEOTIDE SEQUENCE</scope>
    <source>
        <strain>Type strain:CBS 4309</strain>
    </source>
</reference>
<organism evidence="12 13">
    <name type="scientific">Naumovozyma castellii</name>
    <name type="common">Yeast</name>
    <name type="synonym">Saccharomyces castellii</name>
    <dbReference type="NCBI Taxonomy" id="27288"/>
    <lineage>
        <taxon>Eukaryota</taxon>
        <taxon>Fungi</taxon>
        <taxon>Dikarya</taxon>
        <taxon>Ascomycota</taxon>
        <taxon>Saccharomycotina</taxon>
        <taxon>Saccharomycetes</taxon>
        <taxon>Saccharomycetales</taxon>
        <taxon>Saccharomycetaceae</taxon>
        <taxon>Naumovozyma</taxon>
    </lineage>
</organism>
<dbReference type="SUPFAM" id="SSF53686">
    <property type="entry name" value="Tryptophan synthase beta subunit-like PLP-dependent enzymes"/>
    <property type="match status" value="1"/>
</dbReference>
<sequence length="347" mass="37495">MSLVYNKTPLLRRVFPTGLKVPSAPQLYVKYESLQPSGSFKSRGIGHLIMKNALRVQQLGGKSLHVFSSSGGNAGLAAATASQSLKLPCTVVVPTSTKSRMVEKIRNVGTEVIVKGSHWKEADSFLKNSVIPSVDRIEEPIYVHPFDHPDVWEGHSTMVDEIVDTFRSQNVSLNKVKAIVCSVGGGGLYNGIIHGLEKYHLADKIPVIAMETDGCNSFNACLKAKKQVELPKITSVATSLGATGVATKAFENGQRYQSPSVVLQDIDVVNTCLKYANDFNIITEPACGASLHMAYNTKLIEKALGKKLDSDDIIVIIACGGSANTMEDLQNSYKQLSAEANTKKNTL</sequence>
<evidence type="ECO:0000256" key="7">
    <source>
        <dbReference type="ARBA" id="ARBA00022490"/>
    </source>
</evidence>
<dbReference type="FunFam" id="3.40.50.1100:FF:000040">
    <property type="entry name" value="L-serine dehydratase, putative"/>
    <property type="match status" value="1"/>
</dbReference>
<evidence type="ECO:0000256" key="5">
    <source>
        <dbReference type="ARBA" id="ARBA00012093"/>
    </source>
</evidence>
<comment type="cofactor">
    <cofactor evidence="1">
        <name>pyridoxal 5'-phosphate</name>
        <dbReference type="ChEBI" id="CHEBI:597326"/>
    </cofactor>
</comment>
<dbReference type="GO" id="GO:0006094">
    <property type="term" value="P:gluconeogenesis"/>
    <property type="evidence" value="ECO:0007669"/>
    <property type="project" value="UniProtKB-KW"/>
</dbReference>
<dbReference type="OrthoDB" id="7773036at2759"/>
<gene>
    <name evidence="12" type="primary">NCAS0A15330</name>
    <name evidence="12" type="ordered locus">NCAS_0A15330</name>
</gene>
<dbReference type="RefSeq" id="XP_003674469.1">
    <property type="nucleotide sequence ID" value="XM_003674421.1"/>
</dbReference>
<dbReference type="KEGG" id="ncs:NCAS_0A15330"/>
<dbReference type="eggNOG" id="KOG1250">
    <property type="taxonomic scope" value="Eukaryota"/>
</dbReference>
<dbReference type="GO" id="GO:0009097">
    <property type="term" value="P:isoleucine biosynthetic process"/>
    <property type="evidence" value="ECO:0007669"/>
    <property type="project" value="TreeGrafter"/>
</dbReference>
<feature type="domain" description="Tryptophan synthase beta chain-like PALP" evidence="11">
    <location>
        <begin position="3"/>
        <end position="320"/>
    </location>
</feature>
<dbReference type="PANTHER" id="PTHR48078">
    <property type="entry name" value="THREONINE DEHYDRATASE, MITOCHONDRIAL-RELATED"/>
    <property type="match status" value="1"/>
</dbReference>
<dbReference type="PROSITE" id="PS00165">
    <property type="entry name" value="DEHYDRATASE_SER_THR"/>
    <property type="match status" value="1"/>
</dbReference>
<dbReference type="GO" id="GO:0006567">
    <property type="term" value="P:L-threonine catabolic process"/>
    <property type="evidence" value="ECO:0007669"/>
    <property type="project" value="TreeGrafter"/>
</dbReference>
<dbReference type="GO" id="GO:0005737">
    <property type="term" value="C:cytoplasm"/>
    <property type="evidence" value="ECO:0007669"/>
    <property type="project" value="UniProtKB-SubCell"/>
</dbReference>
<comment type="subcellular location">
    <subcellularLocation>
        <location evidence="2">Cytoplasm</location>
    </subcellularLocation>
</comment>
<dbReference type="GeneID" id="96901566"/>
<evidence type="ECO:0000313" key="13">
    <source>
        <dbReference type="Proteomes" id="UP000001640"/>
    </source>
</evidence>
<keyword evidence="9" id="KW-0456">Lyase</keyword>
<accession>G0V9E0</accession>
<dbReference type="GO" id="GO:0003941">
    <property type="term" value="F:L-serine ammonia-lyase activity"/>
    <property type="evidence" value="ECO:0007669"/>
    <property type="project" value="UniProtKB-EC"/>
</dbReference>
<dbReference type="OMA" id="DGWVNIH"/>
<name>G0V9E0_NAUCA</name>
<keyword evidence="13" id="KW-1185">Reference proteome</keyword>
<comment type="similarity">
    <text evidence="4">Belongs to the serine/threonine dehydratase family.</text>
</comment>
<evidence type="ECO:0000259" key="11">
    <source>
        <dbReference type="Pfam" id="PF00291"/>
    </source>
</evidence>
<dbReference type="GO" id="GO:0004794">
    <property type="term" value="F:threonine deaminase activity"/>
    <property type="evidence" value="ECO:0007669"/>
    <property type="project" value="TreeGrafter"/>
</dbReference>
<dbReference type="GO" id="GO:0030170">
    <property type="term" value="F:pyridoxal phosphate binding"/>
    <property type="evidence" value="ECO:0007669"/>
    <property type="project" value="InterPro"/>
</dbReference>
<evidence type="ECO:0000256" key="3">
    <source>
        <dbReference type="ARBA" id="ARBA00004742"/>
    </source>
</evidence>
<dbReference type="HOGENOM" id="CLU_021152_3_1_1"/>
<dbReference type="EC" id="4.3.1.17" evidence="5"/>
<comment type="pathway">
    <text evidence="3">Carbohydrate biosynthesis; gluconeogenesis.</text>
</comment>
<protein>
    <recommendedName>
        <fullName evidence="5">L-serine ammonia-lyase</fullName>
        <ecNumber evidence="5">4.3.1.17</ecNumber>
    </recommendedName>
</protein>
<proteinExistence type="inferred from homology"/>
<evidence type="ECO:0000256" key="10">
    <source>
        <dbReference type="ARBA" id="ARBA00049406"/>
    </source>
</evidence>
<dbReference type="AlphaFoldDB" id="G0V9E0"/>
<evidence type="ECO:0000256" key="1">
    <source>
        <dbReference type="ARBA" id="ARBA00001933"/>
    </source>
</evidence>
<evidence type="ECO:0000256" key="2">
    <source>
        <dbReference type="ARBA" id="ARBA00004496"/>
    </source>
</evidence>
<dbReference type="InterPro" id="IPR001926">
    <property type="entry name" value="TrpB-like_PALP"/>
</dbReference>
<evidence type="ECO:0000256" key="6">
    <source>
        <dbReference type="ARBA" id="ARBA00022432"/>
    </source>
</evidence>
<evidence type="ECO:0000313" key="12">
    <source>
        <dbReference type="EMBL" id="CCC68091.1"/>
    </source>
</evidence>
<dbReference type="Proteomes" id="UP000001640">
    <property type="component" value="Chromosome 1"/>
</dbReference>
<keyword evidence="6" id="KW-0312">Gluconeogenesis</keyword>
<dbReference type="InterPro" id="IPR036052">
    <property type="entry name" value="TrpB-like_PALP_sf"/>
</dbReference>
<keyword evidence="8" id="KW-0663">Pyridoxal phosphate</keyword>
<dbReference type="Gene3D" id="3.40.50.1100">
    <property type="match status" value="2"/>
</dbReference>